<reference evidence="4 5" key="1">
    <citation type="submission" date="2024-03" db="EMBL/GenBank/DDBJ databases">
        <title>Human intestinal bacterial collection.</title>
        <authorList>
            <person name="Pauvert C."/>
            <person name="Hitch T.C.A."/>
            <person name="Clavel T."/>
        </authorList>
    </citation>
    <scope>NUCLEOTIDE SEQUENCE [LARGE SCALE GENOMIC DNA]</scope>
    <source>
        <strain evidence="4 5">CLA-JM-H44</strain>
    </source>
</reference>
<dbReference type="PROSITE" id="PS51782">
    <property type="entry name" value="LYSM"/>
    <property type="match status" value="1"/>
</dbReference>
<keyword evidence="2" id="KW-0812">Transmembrane</keyword>
<sequence>MRRSRFVWYYIQIGKLLSDKQERLFVHVNGFACDKQRKEGRGMQDEMQLDSFVKRYAVGDWDQGDPQVYIHKRALKKLMKAFAKSALPMVLYGSRREGRIVVSEAKRAKKAKWHFGTITLPAKAWRAVLEEEKNFSRPLVRVGFCCACPDGCDTLPPGAEEIAASRFCEGGQILLALDPNLWRCRLYRCSREGLTPLPGFCLLSDKVHLEVPVKEEPKECSIPPQLVEQVAKSRRQVGQLRIFCLVLCAVAIGLAGWNTADLFRKPAQPAALADWQVQFSALESRLTELEQEMDTLKEENRLLEEERSRQQEAMAALQSALEDRETPAGAFHRVALGETLGDISKRYYGSPDRADLLARVNGIENPNVIHVGTELWIPPRT</sequence>
<dbReference type="Pfam" id="PF01476">
    <property type="entry name" value="LysM"/>
    <property type="match status" value="1"/>
</dbReference>
<comment type="caution">
    <text evidence="4">The sequence shown here is derived from an EMBL/GenBank/DDBJ whole genome shotgun (WGS) entry which is preliminary data.</text>
</comment>
<evidence type="ECO:0000256" key="1">
    <source>
        <dbReference type="SAM" id="Coils"/>
    </source>
</evidence>
<organism evidence="4 5">
    <name type="scientific">Solibaculum intestinale</name>
    <dbReference type="NCBI Taxonomy" id="3133165"/>
    <lineage>
        <taxon>Bacteria</taxon>
        <taxon>Bacillati</taxon>
        <taxon>Bacillota</taxon>
        <taxon>Clostridia</taxon>
        <taxon>Eubacteriales</taxon>
        <taxon>Oscillospiraceae</taxon>
        <taxon>Solibaculum</taxon>
    </lineage>
</organism>
<feature type="transmembrane region" description="Helical" evidence="2">
    <location>
        <begin position="242"/>
        <end position="260"/>
    </location>
</feature>
<accession>A0ABV1E4K6</accession>
<protein>
    <submittedName>
        <fullName evidence="4">LysM domain-containing protein</fullName>
    </submittedName>
</protein>
<name>A0ABV1E4K6_9FIRM</name>
<feature type="coiled-coil region" evidence="1">
    <location>
        <begin position="272"/>
        <end position="323"/>
    </location>
</feature>
<keyword evidence="2" id="KW-1133">Transmembrane helix</keyword>
<feature type="domain" description="LysM" evidence="3">
    <location>
        <begin position="330"/>
        <end position="377"/>
    </location>
</feature>
<keyword evidence="1" id="KW-0175">Coiled coil</keyword>
<evidence type="ECO:0000259" key="3">
    <source>
        <dbReference type="PROSITE" id="PS51782"/>
    </source>
</evidence>
<dbReference type="EMBL" id="JBBMFD010000024">
    <property type="protein sequence ID" value="MEQ2441401.1"/>
    <property type="molecule type" value="Genomic_DNA"/>
</dbReference>
<dbReference type="SUPFAM" id="SSF54106">
    <property type="entry name" value="LysM domain"/>
    <property type="match status" value="1"/>
</dbReference>
<dbReference type="SUPFAM" id="SSF90257">
    <property type="entry name" value="Myosin rod fragments"/>
    <property type="match status" value="1"/>
</dbReference>
<evidence type="ECO:0000256" key="2">
    <source>
        <dbReference type="SAM" id="Phobius"/>
    </source>
</evidence>
<keyword evidence="2" id="KW-0472">Membrane</keyword>
<keyword evidence="5" id="KW-1185">Reference proteome</keyword>
<dbReference type="CDD" id="cd00118">
    <property type="entry name" value="LysM"/>
    <property type="match status" value="1"/>
</dbReference>
<gene>
    <name evidence="4" type="ORF">WMO26_11240</name>
</gene>
<dbReference type="InterPro" id="IPR018392">
    <property type="entry name" value="LysM"/>
</dbReference>
<proteinExistence type="predicted"/>
<dbReference type="SMART" id="SM00257">
    <property type="entry name" value="LysM"/>
    <property type="match status" value="1"/>
</dbReference>
<dbReference type="Gene3D" id="3.10.350.10">
    <property type="entry name" value="LysM domain"/>
    <property type="match status" value="1"/>
</dbReference>
<dbReference type="InterPro" id="IPR036779">
    <property type="entry name" value="LysM_dom_sf"/>
</dbReference>
<evidence type="ECO:0000313" key="5">
    <source>
        <dbReference type="Proteomes" id="UP001489509"/>
    </source>
</evidence>
<dbReference type="Proteomes" id="UP001489509">
    <property type="component" value="Unassembled WGS sequence"/>
</dbReference>
<evidence type="ECO:0000313" key="4">
    <source>
        <dbReference type="EMBL" id="MEQ2441401.1"/>
    </source>
</evidence>
<dbReference type="RefSeq" id="WP_349220466.1">
    <property type="nucleotide sequence ID" value="NZ_JBBMFD010000024.1"/>
</dbReference>